<organism evidence="1 2">
    <name type="scientific">Actinocrispum wychmicini</name>
    <dbReference type="NCBI Taxonomy" id="1213861"/>
    <lineage>
        <taxon>Bacteria</taxon>
        <taxon>Bacillati</taxon>
        <taxon>Actinomycetota</taxon>
        <taxon>Actinomycetes</taxon>
        <taxon>Pseudonocardiales</taxon>
        <taxon>Pseudonocardiaceae</taxon>
        <taxon>Actinocrispum</taxon>
    </lineage>
</organism>
<sequence length="59" mass="6961">MFLGLFPRRYAISDEELDRLLSELWALIPEEPNPHEDPSYQDWFIEQLTNGSNPTSPKR</sequence>
<comment type="caution">
    <text evidence="1">The sequence shown here is derived from an EMBL/GenBank/DDBJ whole genome shotgun (WGS) entry which is preliminary data.</text>
</comment>
<gene>
    <name evidence="1" type="ORF">EV192_111168</name>
</gene>
<protein>
    <submittedName>
        <fullName evidence="1">Uncharacterized protein</fullName>
    </submittedName>
</protein>
<accession>A0A4R2J4B9</accession>
<keyword evidence="2" id="KW-1185">Reference proteome</keyword>
<proteinExistence type="predicted"/>
<evidence type="ECO:0000313" key="1">
    <source>
        <dbReference type="EMBL" id="TCO52974.1"/>
    </source>
</evidence>
<dbReference type="Proteomes" id="UP000295680">
    <property type="component" value="Unassembled WGS sequence"/>
</dbReference>
<dbReference type="EMBL" id="SLWS01000011">
    <property type="protein sequence ID" value="TCO52974.1"/>
    <property type="molecule type" value="Genomic_DNA"/>
</dbReference>
<dbReference type="AlphaFoldDB" id="A0A4R2J4B9"/>
<evidence type="ECO:0000313" key="2">
    <source>
        <dbReference type="Proteomes" id="UP000295680"/>
    </source>
</evidence>
<name>A0A4R2J4B9_9PSEU</name>
<reference evidence="1 2" key="1">
    <citation type="submission" date="2019-03" db="EMBL/GenBank/DDBJ databases">
        <title>Genomic Encyclopedia of Type Strains, Phase IV (KMG-IV): sequencing the most valuable type-strain genomes for metagenomic binning, comparative biology and taxonomic classification.</title>
        <authorList>
            <person name="Goeker M."/>
        </authorList>
    </citation>
    <scope>NUCLEOTIDE SEQUENCE [LARGE SCALE GENOMIC DNA]</scope>
    <source>
        <strain evidence="1 2">DSM 45934</strain>
    </source>
</reference>